<proteinExistence type="predicted"/>
<gene>
    <name evidence="1" type="ORF">LR48_Vigan04g096100</name>
</gene>
<evidence type="ECO:0000313" key="2">
    <source>
        <dbReference type="Proteomes" id="UP000053144"/>
    </source>
</evidence>
<protein>
    <submittedName>
        <fullName evidence="1">Uncharacterized protein</fullName>
    </submittedName>
</protein>
<name>A0A0L9UDD0_PHAAN</name>
<dbReference type="GO" id="GO:1901135">
    <property type="term" value="P:carbohydrate derivative metabolic process"/>
    <property type="evidence" value="ECO:0007669"/>
    <property type="project" value="InterPro"/>
</dbReference>
<dbReference type="EMBL" id="CM003374">
    <property type="protein sequence ID" value="KOM40763.1"/>
    <property type="molecule type" value="Genomic_DNA"/>
</dbReference>
<dbReference type="STRING" id="3914.A0A0L9UDD0"/>
<accession>A0A0L9UDD0</accession>
<reference evidence="2" key="1">
    <citation type="journal article" date="2015" name="Proc. Natl. Acad. Sci. U.S.A.">
        <title>Genome sequencing of adzuki bean (Vigna angularis) provides insight into high starch and low fat accumulation and domestication.</title>
        <authorList>
            <person name="Yang K."/>
            <person name="Tian Z."/>
            <person name="Chen C."/>
            <person name="Luo L."/>
            <person name="Zhao B."/>
            <person name="Wang Z."/>
            <person name="Yu L."/>
            <person name="Li Y."/>
            <person name="Sun Y."/>
            <person name="Li W."/>
            <person name="Chen Y."/>
            <person name="Li Y."/>
            <person name="Zhang Y."/>
            <person name="Ai D."/>
            <person name="Zhao J."/>
            <person name="Shang C."/>
            <person name="Ma Y."/>
            <person name="Wu B."/>
            <person name="Wang M."/>
            <person name="Gao L."/>
            <person name="Sun D."/>
            <person name="Zhang P."/>
            <person name="Guo F."/>
            <person name="Wang W."/>
            <person name="Li Y."/>
            <person name="Wang J."/>
            <person name="Varshney R.K."/>
            <person name="Wang J."/>
            <person name="Ling H.Q."/>
            <person name="Wan P."/>
        </authorList>
    </citation>
    <scope>NUCLEOTIDE SEQUENCE</scope>
    <source>
        <strain evidence="2">cv. Jingnong 6</strain>
    </source>
</reference>
<dbReference type="Proteomes" id="UP000053144">
    <property type="component" value="Chromosome 4"/>
</dbReference>
<dbReference type="Gramene" id="KOM40763">
    <property type="protein sequence ID" value="KOM40763"/>
    <property type="gene ID" value="LR48_Vigan04g096100"/>
</dbReference>
<dbReference type="InterPro" id="IPR046348">
    <property type="entry name" value="SIS_dom_sf"/>
</dbReference>
<dbReference type="AlphaFoldDB" id="A0A0L9UDD0"/>
<evidence type="ECO:0000313" key="1">
    <source>
        <dbReference type="EMBL" id="KOM40763.1"/>
    </source>
</evidence>
<organism evidence="1 2">
    <name type="scientific">Phaseolus angularis</name>
    <name type="common">Azuki bean</name>
    <name type="synonym">Vigna angularis</name>
    <dbReference type="NCBI Taxonomy" id="3914"/>
    <lineage>
        <taxon>Eukaryota</taxon>
        <taxon>Viridiplantae</taxon>
        <taxon>Streptophyta</taxon>
        <taxon>Embryophyta</taxon>
        <taxon>Tracheophyta</taxon>
        <taxon>Spermatophyta</taxon>
        <taxon>Magnoliopsida</taxon>
        <taxon>eudicotyledons</taxon>
        <taxon>Gunneridae</taxon>
        <taxon>Pentapetalae</taxon>
        <taxon>rosids</taxon>
        <taxon>fabids</taxon>
        <taxon>Fabales</taxon>
        <taxon>Fabaceae</taxon>
        <taxon>Papilionoideae</taxon>
        <taxon>50 kb inversion clade</taxon>
        <taxon>NPAAA clade</taxon>
        <taxon>indigoferoid/millettioid clade</taxon>
        <taxon>Phaseoleae</taxon>
        <taxon>Vigna</taxon>
    </lineage>
</organism>
<dbReference type="Gene3D" id="3.40.50.10490">
    <property type="entry name" value="Glucose-6-phosphate isomerase like protein, domain 1"/>
    <property type="match status" value="1"/>
</dbReference>
<dbReference type="SUPFAM" id="SSF53697">
    <property type="entry name" value="SIS domain"/>
    <property type="match status" value="1"/>
</dbReference>
<dbReference type="GO" id="GO:0097367">
    <property type="term" value="F:carbohydrate derivative binding"/>
    <property type="evidence" value="ECO:0007669"/>
    <property type="project" value="InterPro"/>
</dbReference>
<sequence length="211" mass="23183">MLAQDLESTLIRSLRLPPCLPKPYWIPSPTSSSLITRTPGRRWDAPLSSDGLAPCDAFFKPCHVAVGSNHHLVVCKDCERSFHLACECVASRVKCNKWWSLGIKPPSLPEGRYTQILSVGIGGSALGPQFVAEALAPDNPPLKHLKEPNDPIMEGVLVEIENMLARGRMDLPLSVCFVATRGDDLLLHKLLKRGMDPNESDNNRRTALVGE</sequence>